<keyword evidence="7" id="KW-0788">Thiol protease</keyword>
<dbReference type="AlphaFoldDB" id="A0ABD1KP56"/>
<comment type="caution">
    <text evidence="15">The sequence shown here is derived from an EMBL/GenBank/DDBJ whole genome shotgun (WGS) entry which is preliminary data.</text>
</comment>
<keyword evidence="4 12" id="KW-0963">Cytoplasm</keyword>
<evidence type="ECO:0000256" key="1">
    <source>
        <dbReference type="ARBA" id="ARBA00004496"/>
    </source>
</evidence>
<dbReference type="InterPro" id="IPR038765">
    <property type="entry name" value="Papain-like_cys_pep_sf"/>
</dbReference>
<dbReference type="EMBL" id="JBHFQA010000003">
    <property type="protein sequence ID" value="KAL2100922.1"/>
    <property type="molecule type" value="Genomic_DNA"/>
</dbReference>
<feature type="compositionally biased region" description="Low complexity" evidence="13">
    <location>
        <begin position="11"/>
        <end position="28"/>
    </location>
</feature>
<feature type="region of interest" description="Disordered" evidence="13">
    <location>
        <begin position="1"/>
        <end position="38"/>
    </location>
</feature>
<dbReference type="GO" id="GO:0006914">
    <property type="term" value="P:autophagy"/>
    <property type="evidence" value="ECO:0007669"/>
    <property type="project" value="UniProtKB-KW"/>
</dbReference>
<evidence type="ECO:0000256" key="4">
    <source>
        <dbReference type="ARBA" id="ARBA00022490"/>
    </source>
</evidence>
<evidence type="ECO:0000256" key="9">
    <source>
        <dbReference type="ARBA" id="ARBA00023006"/>
    </source>
</evidence>
<dbReference type="SUPFAM" id="SSF54001">
    <property type="entry name" value="Cysteine proteinases"/>
    <property type="match status" value="1"/>
</dbReference>
<comment type="similarity">
    <text evidence="2 12">Belongs to the peptidase C54 family.</text>
</comment>
<keyword evidence="16" id="KW-1185">Reference proteome</keyword>
<name>A0ABD1KP56_9TELE</name>
<protein>
    <recommendedName>
        <fullName evidence="12">Cysteine protease</fullName>
        <ecNumber evidence="12">3.4.22.-</ecNumber>
    </recommendedName>
</protein>
<evidence type="ECO:0000256" key="7">
    <source>
        <dbReference type="ARBA" id="ARBA00022807"/>
    </source>
</evidence>
<evidence type="ECO:0000256" key="2">
    <source>
        <dbReference type="ARBA" id="ARBA00010958"/>
    </source>
</evidence>
<evidence type="ECO:0000256" key="6">
    <source>
        <dbReference type="ARBA" id="ARBA00022801"/>
    </source>
</evidence>
<dbReference type="InterPro" id="IPR005078">
    <property type="entry name" value="Peptidase_C54"/>
</dbReference>
<keyword evidence="6 12" id="KW-0378">Hydrolase</keyword>
<evidence type="ECO:0000256" key="10">
    <source>
        <dbReference type="ARBA" id="ARBA00029289"/>
    </source>
</evidence>
<evidence type="ECO:0000256" key="11">
    <source>
        <dbReference type="ARBA" id="ARBA00029362"/>
    </source>
</evidence>
<evidence type="ECO:0000256" key="3">
    <source>
        <dbReference type="ARBA" id="ARBA00022448"/>
    </source>
</evidence>
<dbReference type="PANTHER" id="PTHR22624">
    <property type="entry name" value="CYSTEINE PROTEASE ATG4"/>
    <property type="match status" value="1"/>
</dbReference>
<accession>A0ABD1KP56</accession>
<feature type="domain" description="Peptidase C54 catalytic" evidence="14">
    <location>
        <begin position="87"/>
        <end position="400"/>
    </location>
</feature>
<dbReference type="GO" id="GO:0005737">
    <property type="term" value="C:cytoplasm"/>
    <property type="evidence" value="ECO:0007669"/>
    <property type="project" value="UniProtKB-SubCell"/>
</dbReference>
<evidence type="ECO:0000256" key="8">
    <source>
        <dbReference type="ARBA" id="ARBA00022927"/>
    </source>
</evidence>
<comment type="function">
    <text evidence="12">Cysteine protease that plays a key role in autophagy by mediating both proteolytic activation and delipidation of ATG8 family proteins.</text>
</comment>
<evidence type="ECO:0000313" key="15">
    <source>
        <dbReference type="EMBL" id="KAL2100922.1"/>
    </source>
</evidence>
<keyword evidence="3" id="KW-0813">Transport</keyword>
<dbReference type="EC" id="3.4.22.-" evidence="12"/>
<dbReference type="PANTHER" id="PTHR22624:SF36">
    <property type="entry name" value="CYSTEINE PROTEASE ATG4D"/>
    <property type="match status" value="1"/>
</dbReference>
<evidence type="ECO:0000256" key="5">
    <source>
        <dbReference type="ARBA" id="ARBA00022670"/>
    </source>
</evidence>
<sequence length="467" mass="51793">MKPVSRGDFPAQSNASLLSSLGSMGSTGAREDTEEPEDRVRIKTKLVSAWNSVKYGWSFTSKSRFNKRSPVVLLGHSYLLTNADEREAFHQAFTSVLWLTYRKGFSPLAGSTLTSDCGWGCMLRSGQMLLAQGLVHHLLPPGWTWSASYHATKDDLGIPPSRLLFRSYMSPAECPRARRRSLACSLLFGAGSGTEITHRLIVSWFVDHPCHPFGLHQLVEMGKGLGKQAGDWYGPAIASHIIRKAVAASKLTDLVVHVAQDCTVYKGDIVRLCERPRHEGPRGRAAPWRALILLVPVRLGGDALNPAYIDCVKKLLRLECCIGIIGGRPKHSLYFVGFQDDQLLYLDPHYSQSTVDISQEDFPLESFHCKSARKMPFSRMDPSCALGFYARGQRDFERMCVLVSVAMNSDKNKYPMFTFVEGQQADEKDGECDTSSFFSESCTYSRARASKPGKAGQSSGTDEFVLL</sequence>
<keyword evidence="5 12" id="KW-0645">Protease</keyword>
<evidence type="ECO:0000313" key="16">
    <source>
        <dbReference type="Proteomes" id="UP001591681"/>
    </source>
</evidence>
<dbReference type="GO" id="GO:0006508">
    <property type="term" value="P:proteolysis"/>
    <property type="evidence" value="ECO:0007669"/>
    <property type="project" value="UniProtKB-KW"/>
</dbReference>
<dbReference type="GO" id="GO:0008234">
    <property type="term" value="F:cysteine-type peptidase activity"/>
    <property type="evidence" value="ECO:0007669"/>
    <property type="project" value="UniProtKB-KW"/>
</dbReference>
<proteinExistence type="inferred from homology"/>
<feature type="region of interest" description="Disordered" evidence="13">
    <location>
        <begin position="446"/>
        <end position="467"/>
    </location>
</feature>
<evidence type="ECO:0000256" key="13">
    <source>
        <dbReference type="SAM" id="MobiDB-lite"/>
    </source>
</evidence>
<reference evidence="15 16" key="1">
    <citation type="submission" date="2024-09" db="EMBL/GenBank/DDBJ databases">
        <title>A chromosome-level genome assembly of Gray's grenadier anchovy, Coilia grayii.</title>
        <authorList>
            <person name="Fu Z."/>
        </authorList>
    </citation>
    <scope>NUCLEOTIDE SEQUENCE [LARGE SCALE GENOMIC DNA]</scope>
    <source>
        <strain evidence="15">G4</strain>
        <tissue evidence="15">Muscle</tissue>
    </source>
</reference>
<keyword evidence="9 12" id="KW-0072">Autophagy</keyword>
<dbReference type="Pfam" id="PF03416">
    <property type="entry name" value="Peptidase_C54"/>
    <property type="match status" value="1"/>
</dbReference>
<dbReference type="Proteomes" id="UP001591681">
    <property type="component" value="Unassembled WGS sequence"/>
</dbReference>
<dbReference type="InterPro" id="IPR046792">
    <property type="entry name" value="Peptidase_C54_cat"/>
</dbReference>
<evidence type="ECO:0000256" key="12">
    <source>
        <dbReference type="RuleBase" id="RU363115"/>
    </source>
</evidence>
<evidence type="ECO:0000259" key="14">
    <source>
        <dbReference type="Pfam" id="PF03416"/>
    </source>
</evidence>
<comment type="subcellular location">
    <subcellularLocation>
        <location evidence="1 12">Cytoplasm</location>
    </subcellularLocation>
</comment>
<organism evidence="15 16">
    <name type="scientific">Coilia grayii</name>
    <name type="common">Gray's grenadier anchovy</name>
    <dbReference type="NCBI Taxonomy" id="363190"/>
    <lineage>
        <taxon>Eukaryota</taxon>
        <taxon>Metazoa</taxon>
        <taxon>Chordata</taxon>
        <taxon>Craniata</taxon>
        <taxon>Vertebrata</taxon>
        <taxon>Euteleostomi</taxon>
        <taxon>Actinopterygii</taxon>
        <taxon>Neopterygii</taxon>
        <taxon>Teleostei</taxon>
        <taxon>Clupei</taxon>
        <taxon>Clupeiformes</taxon>
        <taxon>Clupeoidei</taxon>
        <taxon>Engraulidae</taxon>
        <taxon>Coilinae</taxon>
        <taxon>Coilia</taxon>
    </lineage>
</organism>
<comment type="catalytic activity">
    <reaction evidence="11">
        <text>[protein]-C-terminal L-amino acid-glycyl-phosphatidylethanolamide + H2O = [protein]-C-terminal L-amino acid-glycine + a 1,2-diacyl-sn-glycero-3-phosphoethanolamine</text>
        <dbReference type="Rhea" id="RHEA:67548"/>
        <dbReference type="Rhea" id="RHEA-COMP:17323"/>
        <dbReference type="Rhea" id="RHEA-COMP:17324"/>
        <dbReference type="ChEBI" id="CHEBI:15377"/>
        <dbReference type="ChEBI" id="CHEBI:64612"/>
        <dbReference type="ChEBI" id="CHEBI:172940"/>
        <dbReference type="ChEBI" id="CHEBI:172941"/>
    </reaction>
    <physiologicalReaction direction="left-to-right" evidence="11">
        <dbReference type="Rhea" id="RHEA:67549"/>
    </physiologicalReaction>
</comment>
<keyword evidence="8 12" id="KW-0653">Protein transport</keyword>
<gene>
    <name evidence="15" type="ORF">ACEWY4_002683</name>
</gene>
<comment type="catalytic activity">
    <reaction evidence="10">
        <text>[protein]-C-terminal L-amino acid-glycyl-phosphatidylserine + H2O = [protein]-C-terminal L-amino acid-glycine + a 1,2-diacyl-sn-glycero-3-phospho-L-serine</text>
        <dbReference type="Rhea" id="RHEA:67576"/>
        <dbReference type="Rhea" id="RHEA-COMP:17324"/>
        <dbReference type="Rhea" id="RHEA-COMP:17326"/>
        <dbReference type="ChEBI" id="CHEBI:15377"/>
        <dbReference type="ChEBI" id="CHEBI:57262"/>
        <dbReference type="ChEBI" id="CHEBI:172940"/>
        <dbReference type="ChEBI" id="CHEBI:172942"/>
    </reaction>
    <physiologicalReaction direction="left-to-right" evidence="10">
        <dbReference type="Rhea" id="RHEA:67577"/>
    </physiologicalReaction>
</comment>
<dbReference type="GO" id="GO:0015031">
    <property type="term" value="P:protein transport"/>
    <property type="evidence" value="ECO:0007669"/>
    <property type="project" value="UniProtKB-KW"/>
</dbReference>